<accession>A0A6P7F6Z7</accession>
<dbReference type="RefSeq" id="XP_028130617.1">
    <property type="nucleotide sequence ID" value="XM_028274816.1"/>
</dbReference>
<protein>
    <submittedName>
        <fullName evidence="5">Uncharacterized protein ZC262.2-like isoform X1</fullName>
    </submittedName>
</protein>
<dbReference type="PANTHER" id="PTHR22426">
    <property type="entry name" value="ARGININE_SERINE-RICH COILED-COIL PROTEIN 2"/>
    <property type="match status" value="1"/>
</dbReference>
<evidence type="ECO:0000313" key="4">
    <source>
        <dbReference type="Proteomes" id="UP001652700"/>
    </source>
</evidence>
<dbReference type="Proteomes" id="UP001652700">
    <property type="component" value="Unplaced"/>
</dbReference>
<dbReference type="GeneID" id="114326442"/>
<dbReference type="InterPro" id="IPR028124">
    <property type="entry name" value="SMAP_dom"/>
</dbReference>
<feature type="region of interest" description="Disordered" evidence="1">
    <location>
        <begin position="316"/>
        <end position="336"/>
    </location>
</feature>
<feature type="compositionally biased region" description="Polar residues" evidence="1">
    <location>
        <begin position="36"/>
        <end position="45"/>
    </location>
</feature>
<feature type="compositionally biased region" description="Polar residues" evidence="1">
    <location>
        <begin position="277"/>
        <end position="288"/>
    </location>
</feature>
<feature type="domain" description="Small acidic protein-like" evidence="2">
    <location>
        <begin position="346"/>
        <end position="413"/>
    </location>
</feature>
<reference evidence="3" key="2">
    <citation type="submission" date="2025-05" db="UniProtKB">
        <authorList>
            <consortium name="EnsemblMetazoa"/>
        </authorList>
    </citation>
    <scope>IDENTIFICATION</scope>
</reference>
<feature type="compositionally biased region" description="Acidic residues" evidence="1">
    <location>
        <begin position="11"/>
        <end position="23"/>
    </location>
</feature>
<feature type="region of interest" description="Disordered" evidence="1">
    <location>
        <begin position="1"/>
        <end position="300"/>
    </location>
</feature>
<dbReference type="AlphaFoldDB" id="A0A6P7F6Z7"/>
<dbReference type="KEGG" id="dvv:114326442"/>
<dbReference type="OrthoDB" id="1928974at2759"/>
<reference evidence="5" key="1">
    <citation type="submission" date="2025-04" db="UniProtKB">
        <authorList>
            <consortium name="RefSeq"/>
        </authorList>
    </citation>
    <scope>IDENTIFICATION</scope>
    <source>
        <tissue evidence="5">Whole insect</tissue>
    </source>
</reference>
<gene>
    <name evidence="5" type="primary">LOC114326442</name>
</gene>
<dbReference type="EnsemblMetazoa" id="XM_028274816.2">
    <property type="protein sequence ID" value="XP_028130617.1"/>
    <property type="gene ID" value="LOC114326442"/>
</dbReference>
<feature type="compositionally biased region" description="Basic and acidic residues" evidence="1">
    <location>
        <begin position="61"/>
        <end position="238"/>
    </location>
</feature>
<keyword evidence="4" id="KW-1185">Reference proteome</keyword>
<feature type="compositionally biased region" description="Basic residues" evidence="1">
    <location>
        <begin position="239"/>
        <end position="249"/>
    </location>
</feature>
<organism evidence="5">
    <name type="scientific">Diabrotica virgifera virgifera</name>
    <name type="common">western corn rootworm</name>
    <dbReference type="NCBI Taxonomy" id="50390"/>
    <lineage>
        <taxon>Eukaryota</taxon>
        <taxon>Metazoa</taxon>
        <taxon>Ecdysozoa</taxon>
        <taxon>Arthropoda</taxon>
        <taxon>Hexapoda</taxon>
        <taxon>Insecta</taxon>
        <taxon>Pterygota</taxon>
        <taxon>Neoptera</taxon>
        <taxon>Endopterygota</taxon>
        <taxon>Coleoptera</taxon>
        <taxon>Polyphaga</taxon>
        <taxon>Cucujiformia</taxon>
        <taxon>Chrysomeloidea</taxon>
        <taxon>Chrysomelidae</taxon>
        <taxon>Galerucinae</taxon>
        <taxon>Diabroticina</taxon>
        <taxon>Diabroticites</taxon>
        <taxon>Diabrotica</taxon>
    </lineage>
</organism>
<proteinExistence type="predicted"/>
<feature type="compositionally biased region" description="Basic and acidic residues" evidence="1">
    <location>
        <begin position="250"/>
        <end position="266"/>
    </location>
</feature>
<dbReference type="PANTHER" id="PTHR22426:SF2">
    <property type="entry name" value="ARGININE_SERINE-RICH COILED-COIL PROTEIN 2"/>
    <property type="match status" value="1"/>
</dbReference>
<dbReference type="InParanoid" id="A0A6P7F6Z7"/>
<evidence type="ECO:0000256" key="1">
    <source>
        <dbReference type="SAM" id="MobiDB-lite"/>
    </source>
</evidence>
<evidence type="ECO:0000313" key="3">
    <source>
        <dbReference type="EnsemblMetazoa" id="XP_028130617.1"/>
    </source>
</evidence>
<evidence type="ECO:0000259" key="2">
    <source>
        <dbReference type="Pfam" id="PF15477"/>
    </source>
</evidence>
<evidence type="ECO:0000313" key="5">
    <source>
        <dbReference type="RefSeq" id="XP_028130617.1"/>
    </source>
</evidence>
<dbReference type="Pfam" id="PF15477">
    <property type="entry name" value="SMAP"/>
    <property type="match status" value="1"/>
</dbReference>
<name>A0A6P7F6Z7_DIAVI</name>
<sequence>MNSLMNYGNGSDDDLDDVADEASVDPYGGSARNFRKPTSAQQTDDTNYDEVQMSCSEDSDAEMRSSSKYRDRDRDDKRSSPRGSRDSRDKDRRDDRSERDRYSGRDRNDDRSSRYRDDDRSRYRDDKDDDRSRHRDDKDDDKSRHRDDKDVDRSRHRDDKDDDKSRHRDDKDDDRSRHRDDKDDRRSKDDDRGRDRSRSRDDDRSRDRRDDRRDRHSRDDRYRSDRDRRRSRSRDRDRRRSRSPRRSRSRERPGRGGFQRRFDRGGRINKPGFDPKTATQTPQEGDSTQNKDRFFMPGITGRFRDQIEKRKMLWQKKDPEPEQAGPAVPIHNPKLQANAPRSTKLWEATTFAQDTDGKVANKFKRLMGIKTPSEGSNSTTEVLKKQDEMFNAMEQQYEVARTTTHTMRGVGLGFSSYNR</sequence>